<proteinExistence type="predicted"/>
<dbReference type="AlphaFoldDB" id="A0AAW1JHH9"/>
<accession>A0AAW1JHH9</accession>
<comment type="caution">
    <text evidence="2">The sequence shown here is derived from an EMBL/GenBank/DDBJ whole genome shotgun (WGS) entry which is preliminary data.</text>
</comment>
<dbReference type="Proteomes" id="UP001458880">
    <property type="component" value="Unassembled WGS sequence"/>
</dbReference>
<evidence type="ECO:0000313" key="2">
    <source>
        <dbReference type="EMBL" id="KAK9702973.1"/>
    </source>
</evidence>
<organism evidence="2 3">
    <name type="scientific">Popillia japonica</name>
    <name type="common">Japanese beetle</name>
    <dbReference type="NCBI Taxonomy" id="7064"/>
    <lineage>
        <taxon>Eukaryota</taxon>
        <taxon>Metazoa</taxon>
        <taxon>Ecdysozoa</taxon>
        <taxon>Arthropoda</taxon>
        <taxon>Hexapoda</taxon>
        <taxon>Insecta</taxon>
        <taxon>Pterygota</taxon>
        <taxon>Neoptera</taxon>
        <taxon>Endopterygota</taxon>
        <taxon>Coleoptera</taxon>
        <taxon>Polyphaga</taxon>
        <taxon>Scarabaeiformia</taxon>
        <taxon>Scarabaeidae</taxon>
        <taxon>Rutelinae</taxon>
        <taxon>Popillia</taxon>
    </lineage>
</organism>
<feature type="compositionally biased region" description="Polar residues" evidence="1">
    <location>
        <begin position="181"/>
        <end position="190"/>
    </location>
</feature>
<reference evidence="2 3" key="1">
    <citation type="journal article" date="2024" name="BMC Genomics">
        <title>De novo assembly and annotation of Popillia japonica's genome with initial clues to its potential as an invasive pest.</title>
        <authorList>
            <person name="Cucini C."/>
            <person name="Boschi S."/>
            <person name="Funari R."/>
            <person name="Cardaioli E."/>
            <person name="Iannotti N."/>
            <person name="Marturano G."/>
            <person name="Paoli F."/>
            <person name="Bruttini M."/>
            <person name="Carapelli A."/>
            <person name="Frati F."/>
            <person name="Nardi F."/>
        </authorList>
    </citation>
    <scope>NUCLEOTIDE SEQUENCE [LARGE SCALE GENOMIC DNA]</scope>
    <source>
        <strain evidence="2">DMR45628</strain>
    </source>
</reference>
<sequence length="333" mass="38027">MSRNRNRSIQEKVTQEHIPSKWFGEYVLLGTNPVSNSLKKSNNTTIDSEIIDTLDNLSVSKSSSSSLSWGEDCEIEATQKVKNEYDKMNNILCGLQPIPPHYDRDEYKLWIRTFPSLRLTKLQQNQPTLKNPRNRDNLESSLSRGAVIDELLNKMCYTLVNSSNEAEILDKRKKSRHKQSPPKTNTNKNTLQDDFSTLLRISPAPTYEKPSLSLEKRRRSMNYVSIMSSADLHGREFTSLPHLHAADNNFLNSKMKNSDVLKRKSRKRQYANKIVLPPIDVTNQFRSISAIPLQQTKCSSALSTKTNFIIGCNNAKDIVCNSSVNKRKLKGFY</sequence>
<protein>
    <submittedName>
        <fullName evidence="2">Uncharacterized protein</fullName>
    </submittedName>
</protein>
<evidence type="ECO:0000256" key="1">
    <source>
        <dbReference type="SAM" id="MobiDB-lite"/>
    </source>
</evidence>
<dbReference type="EMBL" id="JASPKY010000379">
    <property type="protein sequence ID" value="KAK9702973.1"/>
    <property type="molecule type" value="Genomic_DNA"/>
</dbReference>
<keyword evidence="3" id="KW-1185">Reference proteome</keyword>
<evidence type="ECO:0000313" key="3">
    <source>
        <dbReference type="Proteomes" id="UP001458880"/>
    </source>
</evidence>
<gene>
    <name evidence="2" type="ORF">QE152_g29626</name>
</gene>
<name>A0AAW1JHH9_POPJA</name>
<feature type="region of interest" description="Disordered" evidence="1">
    <location>
        <begin position="170"/>
        <end position="190"/>
    </location>
</feature>
<feature type="compositionally biased region" description="Basic residues" evidence="1">
    <location>
        <begin position="171"/>
        <end position="180"/>
    </location>
</feature>